<dbReference type="EMBL" id="UINC01111426">
    <property type="protein sequence ID" value="SVC79631.1"/>
    <property type="molecule type" value="Genomic_DNA"/>
</dbReference>
<organism evidence="1">
    <name type="scientific">marine metagenome</name>
    <dbReference type="NCBI Taxonomy" id="408172"/>
    <lineage>
        <taxon>unclassified sequences</taxon>
        <taxon>metagenomes</taxon>
        <taxon>ecological metagenomes</taxon>
    </lineage>
</organism>
<gene>
    <name evidence="1" type="ORF">METZ01_LOCUS332485</name>
</gene>
<sequence>MGDIHHYHFYDEDFFKKYGWVCCYECDEIFFVIEELIEHQEECDKPKERT</sequence>
<evidence type="ECO:0008006" key="2">
    <source>
        <dbReference type="Google" id="ProtNLM"/>
    </source>
</evidence>
<reference evidence="1" key="1">
    <citation type="submission" date="2018-05" db="EMBL/GenBank/DDBJ databases">
        <authorList>
            <person name="Lanie J.A."/>
            <person name="Ng W.-L."/>
            <person name="Kazmierczak K.M."/>
            <person name="Andrzejewski T.M."/>
            <person name="Davidsen T.M."/>
            <person name="Wayne K.J."/>
            <person name="Tettelin H."/>
            <person name="Glass J.I."/>
            <person name="Rusch D."/>
            <person name="Podicherti R."/>
            <person name="Tsui H.-C.T."/>
            <person name="Winkler M.E."/>
        </authorList>
    </citation>
    <scope>NUCLEOTIDE SEQUENCE</scope>
</reference>
<dbReference type="AlphaFoldDB" id="A0A382Q5X7"/>
<accession>A0A382Q5X7</accession>
<name>A0A382Q5X7_9ZZZZ</name>
<proteinExistence type="predicted"/>
<evidence type="ECO:0000313" key="1">
    <source>
        <dbReference type="EMBL" id="SVC79631.1"/>
    </source>
</evidence>
<protein>
    <recommendedName>
        <fullName evidence="2">C2H2-type domain-containing protein</fullName>
    </recommendedName>
</protein>